<name>A0A2B7WYH4_9EURO</name>
<dbReference type="GO" id="GO:0071944">
    <property type="term" value="C:cell periphery"/>
    <property type="evidence" value="ECO:0007669"/>
    <property type="project" value="UniProtKB-ARBA"/>
</dbReference>
<accession>A0A2B7WYH4</accession>
<dbReference type="OrthoDB" id="4187357at2759"/>
<evidence type="ECO:0000313" key="8">
    <source>
        <dbReference type="Proteomes" id="UP000224080"/>
    </source>
</evidence>
<dbReference type="EMBL" id="PDNC01000068">
    <property type="protein sequence ID" value="PGH01735.1"/>
    <property type="molecule type" value="Genomic_DNA"/>
</dbReference>
<evidence type="ECO:0000256" key="3">
    <source>
        <dbReference type="ARBA" id="ARBA00022989"/>
    </source>
</evidence>
<keyword evidence="3 6" id="KW-1133">Transmembrane helix</keyword>
<evidence type="ECO:0000313" key="7">
    <source>
        <dbReference type="EMBL" id="PGH01735.1"/>
    </source>
</evidence>
<feature type="region of interest" description="Disordered" evidence="5">
    <location>
        <begin position="269"/>
        <end position="297"/>
    </location>
</feature>
<dbReference type="PANTHER" id="PTHR15549">
    <property type="entry name" value="PAIRED IMMUNOGLOBULIN-LIKE TYPE 2 RECEPTOR"/>
    <property type="match status" value="1"/>
</dbReference>
<evidence type="ECO:0000256" key="4">
    <source>
        <dbReference type="ARBA" id="ARBA00023136"/>
    </source>
</evidence>
<dbReference type="InterPro" id="IPR051694">
    <property type="entry name" value="Immunoregulatory_rcpt-like"/>
</dbReference>
<evidence type="ECO:0000256" key="6">
    <source>
        <dbReference type="SAM" id="Phobius"/>
    </source>
</evidence>
<feature type="transmembrane region" description="Helical" evidence="6">
    <location>
        <begin position="211"/>
        <end position="235"/>
    </location>
</feature>
<feature type="compositionally biased region" description="Polar residues" evidence="5">
    <location>
        <begin position="190"/>
        <end position="206"/>
    </location>
</feature>
<evidence type="ECO:0000256" key="2">
    <source>
        <dbReference type="ARBA" id="ARBA00022692"/>
    </source>
</evidence>
<gene>
    <name evidence="7" type="ORF">GX51_05051</name>
</gene>
<organism evidence="7 8">
    <name type="scientific">Blastomyces parvus</name>
    <dbReference type="NCBI Taxonomy" id="2060905"/>
    <lineage>
        <taxon>Eukaryota</taxon>
        <taxon>Fungi</taxon>
        <taxon>Dikarya</taxon>
        <taxon>Ascomycota</taxon>
        <taxon>Pezizomycotina</taxon>
        <taxon>Eurotiomycetes</taxon>
        <taxon>Eurotiomycetidae</taxon>
        <taxon>Onygenales</taxon>
        <taxon>Ajellomycetaceae</taxon>
        <taxon>Blastomyces</taxon>
    </lineage>
</organism>
<evidence type="ECO:0000256" key="5">
    <source>
        <dbReference type="SAM" id="MobiDB-lite"/>
    </source>
</evidence>
<keyword evidence="4 6" id="KW-0472">Membrane</keyword>
<evidence type="ECO:0008006" key="9">
    <source>
        <dbReference type="Google" id="ProtNLM"/>
    </source>
</evidence>
<comment type="subcellular location">
    <subcellularLocation>
        <location evidence="1">Membrane</location>
        <topology evidence="1">Single-pass membrane protein</topology>
    </subcellularLocation>
</comment>
<evidence type="ECO:0000256" key="1">
    <source>
        <dbReference type="ARBA" id="ARBA00004167"/>
    </source>
</evidence>
<sequence>MTSQGSTTQIPLTTVFTPPASCSSSWTFEPSGANNVPEGLLLQNAAESNNADPACFPSGFNKFGRKTAETVYSPGYCPMGYTSADLDVERSVTTAVCCLSDYDYMTALMENGGAIYAGCTRQFTGTTIVTVREKDVDSSTQVTGPITMWAQPITIQLHSSDSSLFITPSTTTSSSPTAAQPSSTAPTVSETGSGAPTSAPQSESSGFSKGAGIGVGVGVGVGGVAIFAAIALWLWRRRKAASKNNVAGFSNYQSYEGAYKPPSTLHSPHFWSAKRNGPPSELDASRNDQPVPVHELG</sequence>
<dbReference type="Proteomes" id="UP000224080">
    <property type="component" value="Unassembled WGS sequence"/>
</dbReference>
<protein>
    <recommendedName>
        <fullName evidence="9">Mid2 domain-containing protein</fullName>
    </recommendedName>
</protein>
<dbReference type="AlphaFoldDB" id="A0A2B7WYH4"/>
<feature type="compositionally biased region" description="Low complexity" evidence="5">
    <location>
        <begin position="167"/>
        <end position="189"/>
    </location>
</feature>
<dbReference type="STRING" id="2060905.A0A2B7WYH4"/>
<keyword evidence="2 6" id="KW-0812">Transmembrane</keyword>
<proteinExistence type="predicted"/>
<keyword evidence="8" id="KW-1185">Reference proteome</keyword>
<comment type="caution">
    <text evidence="7">The sequence shown here is derived from an EMBL/GenBank/DDBJ whole genome shotgun (WGS) entry which is preliminary data.</text>
</comment>
<feature type="region of interest" description="Disordered" evidence="5">
    <location>
        <begin position="166"/>
        <end position="206"/>
    </location>
</feature>
<dbReference type="GO" id="GO:0016020">
    <property type="term" value="C:membrane"/>
    <property type="evidence" value="ECO:0007669"/>
    <property type="project" value="UniProtKB-SubCell"/>
</dbReference>
<reference evidence="7 8" key="1">
    <citation type="submission" date="2017-10" db="EMBL/GenBank/DDBJ databases">
        <title>Comparative genomics in systemic dimorphic fungi from Ajellomycetaceae.</title>
        <authorList>
            <person name="Munoz J.F."/>
            <person name="Mcewen J.G."/>
            <person name="Clay O.K."/>
            <person name="Cuomo C.A."/>
        </authorList>
    </citation>
    <scope>NUCLEOTIDE SEQUENCE [LARGE SCALE GENOMIC DNA]</scope>
    <source>
        <strain evidence="7 8">UAMH130</strain>
    </source>
</reference>